<gene>
    <name evidence="7" type="ORF">OLC1_LOCUS5043</name>
</gene>
<protein>
    <submittedName>
        <fullName evidence="7">OLC1v1029257C1</fullName>
    </submittedName>
</protein>
<organism evidence="7 8">
    <name type="scientific">Oldenlandia corymbosa var. corymbosa</name>
    <dbReference type="NCBI Taxonomy" id="529605"/>
    <lineage>
        <taxon>Eukaryota</taxon>
        <taxon>Viridiplantae</taxon>
        <taxon>Streptophyta</taxon>
        <taxon>Embryophyta</taxon>
        <taxon>Tracheophyta</taxon>
        <taxon>Spermatophyta</taxon>
        <taxon>Magnoliopsida</taxon>
        <taxon>eudicotyledons</taxon>
        <taxon>Gunneridae</taxon>
        <taxon>Pentapetalae</taxon>
        <taxon>asterids</taxon>
        <taxon>lamiids</taxon>
        <taxon>Gentianales</taxon>
        <taxon>Rubiaceae</taxon>
        <taxon>Rubioideae</taxon>
        <taxon>Spermacoceae</taxon>
        <taxon>Hedyotis-Oldenlandia complex</taxon>
        <taxon>Oldenlandia</taxon>
    </lineage>
</organism>
<accession>A0AAV1CF73</accession>
<dbReference type="PROSITE" id="PS50966">
    <property type="entry name" value="ZF_SWIM"/>
    <property type="match status" value="1"/>
</dbReference>
<feature type="region of interest" description="Disordered" evidence="5">
    <location>
        <begin position="1"/>
        <end position="107"/>
    </location>
</feature>
<sequence length="472" mass="55022">MGMGTSRSNDEAGTSRDGSLFQNPANEDCMEDHSDPGYEYPANEDYMYYTDPNDLDYTLESGESEEGRSVSSESDNNGYESEEFEEEEVLTSVPGQRKYSEMGKWDPSSIDRDEFSLPKWDGTPDSIKLGTCFKNKKEMRASLKDHELWEMVKWSNVHNCLNATKKNNHRNVSASFIAQLIRYKVKVDTDYSVASVQVHVKEMLDVDVYYKRVWGGRQKTTELVYGDWVSNFVYFLRYFAALVKSNPGIVVEQDIDELFCLQHIRNNLVATFKSKRIRRLSWEMSEKLSLRKFKEHKQESRQFNVKAHRYIQEIDLCQWTLVKDGYHRWGNLTTNIYESYNNVLKGVHFLPIRALVEATFHKIVLLFLEEYEASLKCITLVSTELWEDFVKYEKRATSHKVDSYPNTKFKVTTKMRLGGKGGNMQTVRYQQKKCSCKKWQEYRMPCSHALAVCRDIGDQPINLVDPHYRTVA</sequence>
<dbReference type="InterPro" id="IPR006564">
    <property type="entry name" value="Znf_PMZ"/>
</dbReference>
<evidence type="ECO:0000256" key="2">
    <source>
        <dbReference type="ARBA" id="ARBA00022771"/>
    </source>
</evidence>
<name>A0AAV1CF73_OLDCO</name>
<feature type="compositionally biased region" description="Basic and acidic residues" evidence="5">
    <location>
        <begin position="98"/>
        <end position="107"/>
    </location>
</feature>
<dbReference type="InterPro" id="IPR007527">
    <property type="entry name" value="Znf_SWIM"/>
</dbReference>
<reference evidence="7" key="1">
    <citation type="submission" date="2023-03" db="EMBL/GenBank/DDBJ databases">
        <authorList>
            <person name="Julca I."/>
        </authorList>
    </citation>
    <scope>NUCLEOTIDE SEQUENCE</scope>
</reference>
<dbReference type="Pfam" id="PF04434">
    <property type="entry name" value="SWIM"/>
    <property type="match status" value="1"/>
</dbReference>
<evidence type="ECO:0000256" key="3">
    <source>
        <dbReference type="ARBA" id="ARBA00022833"/>
    </source>
</evidence>
<dbReference type="PANTHER" id="PTHR31973:SF195">
    <property type="entry name" value="MUDR FAMILY TRANSPOSASE"/>
    <property type="match status" value="1"/>
</dbReference>
<dbReference type="SMART" id="SM00575">
    <property type="entry name" value="ZnF_PMZ"/>
    <property type="match status" value="1"/>
</dbReference>
<evidence type="ECO:0000256" key="1">
    <source>
        <dbReference type="ARBA" id="ARBA00022723"/>
    </source>
</evidence>
<dbReference type="EMBL" id="OX459119">
    <property type="protein sequence ID" value="CAI9093698.1"/>
    <property type="molecule type" value="Genomic_DNA"/>
</dbReference>
<keyword evidence="3" id="KW-0862">Zinc</keyword>
<evidence type="ECO:0000259" key="6">
    <source>
        <dbReference type="PROSITE" id="PS50966"/>
    </source>
</evidence>
<dbReference type="Proteomes" id="UP001161247">
    <property type="component" value="Chromosome 2"/>
</dbReference>
<proteinExistence type="predicted"/>
<evidence type="ECO:0000256" key="5">
    <source>
        <dbReference type="SAM" id="MobiDB-lite"/>
    </source>
</evidence>
<evidence type="ECO:0000256" key="4">
    <source>
        <dbReference type="PROSITE-ProRule" id="PRU00325"/>
    </source>
</evidence>
<evidence type="ECO:0000313" key="7">
    <source>
        <dbReference type="EMBL" id="CAI9093698.1"/>
    </source>
</evidence>
<keyword evidence="1" id="KW-0479">Metal-binding</keyword>
<feature type="compositionally biased region" description="Polar residues" evidence="5">
    <location>
        <begin position="16"/>
        <end position="25"/>
    </location>
</feature>
<dbReference type="AlphaFoldDB" id="A0AAV1CF73"/>
<feature type="domain" description="SWIM-type" evidence="6">
    <location>
        <begin position="425"/>
        <end position="457"/>
    </location>
</feature>
<keyword evidence="8" id="KW-1185">Reference proteome</keyword>
<evidence type="ECO:0000313" key="8">
    <source>
        <dbReference type="Proteomes" id="UP001161247"/>
    </source>
</evidence>
<dbReference type="GO" id="GO:0008270">
    <property type="term" value="F:zinc ion binding"/>
    <property type="evidence" value="ECO:0007669"/>
    <property type="project" value="UniProtKB-KW"/>
</dbReference>
<dbReference type="PANTHER" id="PTHR31973">
    <property type="entry name" value="POLYPROTEIN, PUTATIVE-RELATED"/>
    <property type="match status" value="1"/>
</dbReference>
<feature type="compositionally biased region" description="Acidic residues" evidence="5">
    <location>
        <begin position="80"/>
        <end position="89"/>
    </location>
</feature>
<keyword evidence="2 4" id="KW-0863">Zinc-finger</keyword>